<keyword evidence="1" id="KW-0472">Membrane</keyword>
<evidence type="ECO:0000313" key="3">
    <source>
        <dbReference type="Proteomes" id="UP000234479"/>
    </source>
</evidence>
<keyword evidence="1" id="KW-1133">Transmembrane helix</keyword>
<dbReference type="Proteomes" id="UP000234479">
    <property type="component" value="Unassembled WGS sequence"/>
</dbReference>
<keyword evidence="1" id="KW-0812">Transmembrane</keyword>
<evidence type="ECO:0000256" key="1">
    <source>
        <dbReference type="SAM" id="Phobius"/>
    </source>
</evidence>
<reference evidence="2 3" key="1">
    <citation type="submission" date="2017-12" db="EMBL/GenBank/DDBJ databases">
        <title>The genome sequence of Caulobacter sp. 410.</title>
        <authorList>
            <person name="Gao J."/>
            <person name="Mao X."/>
            <person name="Sun J."/>
        </authorList>
    </citation>
    <scope>NUCLEOTIDE SEQUENCE [LARGE SCALE GENOMIC DNA]</scope>
    <source>
        <strain evidence="2 3">410</strain>
    </source>
</reference>
<accession>A0A2N5DQ26</accession>
<dbReference type="AlphaFoldDB" id="A0A2N5DQ26"/>
<gene>
    <name evidence="2" type="ORF">SGCZBJ_03900</name>
</gene>
<dbReference type="RefSeq" id="WP_101716714.1">
    <property type="nucleotide sequence ID" value="NZ_PJRS01000010.1"/>
</dbReference>
<proteinExistence type="predicted"/>
<organism evidence="2 3">
    <name type="scientific">Caulobacter zeae</name>
    <dbReference type="NCBI Taxonomy" id="2055137"/>
    <lineage>
        <taxon>Bacteria</taxon>
        <taxon>Pseudomonadati</taxon>
        <taxon>Pseudomonadota</taxon>
        <taxon>Alphaproteobacteria</taxon>
        <taxon>Caulobacterales</taxon>
        <taxon>Caulobacteraceae</taxon>
        <taxon>Caulobacter</taxon>
    </lineage>
</organism>
<feature type="transmembrane region" description="Helical" evidence="1">
    <location>
        <begin position="62"/>
        <end position="81"/>
    </location>
</feature>
<keyword evidence="3" id="KW-1185">Reference proteome</keyword>
<name>A0A2N5DQ26_9CAUL</name>
<comment type="caution">
    <text evidence="2">The sequence shown here is derived from an EMBL/GenBank/DDBJ whole genome shotgun (WGS) entry which is preliminary data.</text>
</comment>
<dbReference type="EMBL" id="PJRS01000010">
    <property type="protein sequence ID" value="PLR28161.1"/>
    <property type="molecule type" value="Genomic_DNA"/>
</dbReference>
<evidence type="ECO:0000313" key="2">
    <source>
        <dbReference type="EMBL" id="PLR28161.1"/>
    </source>
</evidence>
<sequence length="90" mass="9039">MVLILSCALGALIVTVIVVVALLGWGGSLSMSQRLGLAAIAAGIVWAGPGRALGREPGLGDALLLLGLLVYLLASYGGALLRRLDTLGAD</sequence>
<protein>
    <submittedName>
        <fullName evidence="2">Uncharacterized protein</fullName>
    </submittedName>
</protein>